<proteinExistence type="predicted"/>
<dbReference type="InterPro" id="IPR056443">
    <property type="entry name" value="AEP_C962R"/>
</dbReference>
<gene>
    <name evidence="3" type="ORF">KOM_12_338</name>
</gene>
<dbReference type="Pfam" id="PF23162">
    <property type="entry name" value="AEP_C962R"/>
    <property type="match status" value="1"/>
</dbReference>
<sequence>MAHKGKASFSSPVSQHRGRNGDSAIDQVKWTFWSGYKDNCPLNVWLVKNNFYFTSKDKLDQWCIKNNMPPRNPTHLILNYGIAYVPDEKMSDFFRLYSESVPISDDCGPEQLENGDISYDIGRPGLYFTENRTPVFRMFVDMDLKVAAKMGEDSRKKILSILQRSVKQCYLNCKPPGSRTIEDYSEHISEMVVLGTPVRAIDDTNLKYGYHIIFPNLEVTSEGAETIRRFIIYSLIQEEELKGMNWLDIIDGSVYHGSGLRLPHSFKMEFCKCRNPNKNDEQEDDEEHSSKPNKYDPNCYTCFGTGRYPWHNTYTCQTVYKGDGKVDDRKTALYRRDIKLMLENASIRTTRDVPGNPDPLPIVDSKVVNDGLRYVFGEECLAKSIATQKKKRHTSIPGEDGVLSSSQPSTSRLINLSPTDERFKAIVTGIKTLYPELKPRIADIRFYETYTLDPVGGEMIDPPNVFLAREQHGNCLNLDLEGKKGHRSHTTYFVVKPTGISQRCFCQCADYTSRTSGKKCSEFESVPRKVRKTVNTKTINGPDGVAEEEDEIREIDVYALDSAMMTKVFPSFKEPEQPVTTETWDPLKVTKAGSLQNIENKKIDFGVSYLSSYVYSPSSNKENEDTMNTESDYMPSTPSSTTSYASSTRGKKRTFDGSQKFVVPYLTFQEQSEYKTLSKVEEMLKMVARDGPFKAGNDRAKALTSTGKKKTAAGSITISSNQRVKGDMSHRK</sequence>
<feature type="compositionally biased region" description="Polar residues" evidence="1">
    <location>
        <begin position="714"/>
        <end position="723"/>
    </location>
</feature>
<feature type="compositionally biased region" description="Low complexity" evidence="1">
    <location>
        <begin position="636"/>
        <end position="648"/>
    </location>
</feature>
<name>A0A8F8PN95_9VIRU</name>
<feature type="domain" description="C962R-like N-terminal AEP" evidence="2">
    <location>
        <begin position="126"/>
        <end position="267"/>
    </location>
</feature>
<evidence type="ECO:0000256" key="1">
    <source>
        <dbReference type="SAM" id="MobiDB-lite"/>
    </source>
</evidence>
<feature type="region of interest" description="Disordered" evidence="1">
    <location>
        <begin position="694"/>
        <end position="732"/>
    </location>
</feature>
<reference evidence="3" key="1">
    <citation type="submission" date="2021-06" db="EMBL/GenBank/DDBJ databases">
        <authorList>
            <person name="Rolland C."/>
        </authorList>
    </citation>
    <scope>NUCLEOTIDE SEQUENCE</scope>
    <source>
        <strain evidence="3">347.936635</strain>
    </source>
</reference>
<protein>
    <submittedName>
        <fullName evidence="3">DNA-directed primase/polymerase</fullName>
    </submittedName>
</protein>
<dbReference type="EMBL" id="MZ420154">
    <property type="protein sequence ID" value="QYA18607.1"/>
    <property type="molecule type" value="Genomic_DNA"/>
</dbReference>
<feature type="region of interest" description="Disordered" evidence="1">
    <location>
        <begin position="391"/>
        <end position="414"/>
    </location>
</feature>
<accession>A0A8F8PN95</accession>
<evidence type="ECO:0000259" key="2">
    <source>
        <dbReference type="Pfam" id="PF23162"/>
    </source>
</evidence>
<feature type="region of interest" description="Disordered" evidence="1">
    <location>
        <begin position="1"/>
        <end position="21"/>
    </location>
</feature>
<organism evidence="3">
    <name type="scientific">Clandestinovirus</name>
    <dbReference type="NCBI Taxonomy" id="2831644"/>
    <lineage>
        <taxon>Viruses</taxon>
    </lineage>
</organism>
<evidence type="ECO:0000313" key="3">
    <source>
        <dbReference type="EMBL" id="QYA18607.1"/>
    </source>
</evidence>
<feature type="compositionally biased region" description="Polar residues" evidence="1">
    <location>
        <begin position="403"/>
        <end position="414"/>
    </location>
</feature>
<feature type="region of interest" description="Disordered" evidence="1">
    <location>
        <begin position="617"/>
        <end position="652"/>
    </location>
</feature>